<gene>
    <name evidence="2" type="ORF">I3842_05G170700</name>
    <name evidence="1" type="ORF">I3842_08G129100</name>
</gene>
<comment type="caution">
    <text evidence="1">The sequence shown here is derived from an EMBL/GenBank/DDBJ whole genome shotgun (WGS) entry which is preliminary data.</text>
</comment>
<dbReference type="EMBL" id="CM031832">
    <property type="protein sequence ID" value="KAG6700757.1"/>
    <property type="molecule type" value="Genomic_DNA"/>
</dbReference>
<proteinExistence type="predicted"/>
<organism evidence="1 3">
    <name type="scientific">Carya illinoinensis</name>
    <name type="common">Pecan</name>
    <dbReference type="NCBI Taxonomy" id="32201"/>
    <lineage>
        <taxon>Eukaryota</taxon>
        <taxon>Viridiplantae</taxon>
        <taxon>Streptophyta</taxon>
        <taxon>Embryophyta</taxon>
        <taxon>Tracheophyta</taxon>
        <taxon>Spermatophyta</taxon>
        <taxon>Magnoliopsida</taxon>
        <taxon>eudicotyledons</taxon>
        <taxon>Gunneridae</taxon>
        <taxon>Pentapetalae</taxon>
        <taxon>rosids</taxon>
        <taxon>fabids</taxon>
        <taxon>Fagales</taxon>
        <taxon>Juglandaceae</taxon>
        <taxon>Carya</taxon>
    </lineage>
</organism>
<dbReference type="AlphaFoldDB" id="A0A922EFD7"/>
<dbReference type="Proteomes" id="UP000811246">
    <property type="component" value="Chromosome 5"/>
</dbReference>
<reference evidence="1" key="1">
    <citation type="submission" date="2021-01" db="EMBL/GenBank/DDBJ databases">
        <authorList>
            <person name="Lovell J.T."/>
            <person name="Bentley N."/>
            <person name="Bhattarai G."/>
            <person name="Jenkins J.W."/>
            <person name="Sreedasyam A."/>
            <person name="Alarcon Y."/>
            <person name="Bock C."/>
            <person name="Boston L."/>
            <person name="Carlson J."/>
            <person name="Cervantes K."/>
            <person name="Clermont K."/>
            <person name="Krom N."/>
            <person name="Kubenka K."/>
            <person name="Mamidi S."/>
            <person name="Mattison C."/>
            <person name="Monteros M."/>
            <person name="Pisani C."/>
            <person name="Plott C."/>
            <person name="Rajasekar S."/>
            <person name="Rhein H.S."/>
            <person name="Rohla C."/>
            <person name="Song M."/>
            <person name="Hilaire R.S."/>
            <person name="Shu S."/>
            <person name="Wells L."/>
            <person name="Wang X."/>
            <person name="Webber J."/>
            <person name="Heerema R.J."/>
            <person name="Klein P."/>
            <person name="Conner P."/>
            <person name="Grauke L."/>
            <person name="Grimwood J."/>
            <person name="Schmutz J."/>
            <person name="Randall J.J."/>
        </authorList>
    </citation>
    <scope>NUCLEOTIDE SEQUENCE</scope>
    <source>
        <tissue evidence="1">Leaf</tissue>
    </source>
</reference>
<evidence type="ECO:0000313" key="2">
    <source>
        <dbReference type="EMBL" id="KAG6713767.1"/>
    </source>
</evidence>
<dbReference type="Proteomes" id="UP000811246">
    <property type="component" value="Chromosome 8"/>
</dbReference>
<name>A0A922EFD7_CARIL</name>
<evidence type="ECO:0000313" key="3">
    <source>
        <dbReference type="Proteomes" id="UP000811246"/>
    </source>
</evidence>
<sequence length="99" mass="11058">MKLSRDLIWLAREQSACLGPPSFFVLNRISCFIPVSSRTSFFSFPPTCFSTGSLQFSSPLSSTCAEKVSSCTTVPRWFFTSRDRFISLLSSTTFSMPGF</sequence>
<protein>
    <submittedName>
        <fullName evidence="1">Uncharacterized protein</fullName>
    </submittedName>
</protein>
<accession>A0A922EFD7</accession>
<dbReference type="EMBL" id="CM031829">
    <property type="protein sequence ID" value="KAG6713767.1"/>
    <property type="molecule type" value="Genomic_DNA"/>
</dbReference>
<evidence type="ECO:0000313" key="1">
    <source>
        <dbReference type="EMBL" id="KAG6700757.1"/>
    </source>
</evidence>